<name>A0A376D0H2_9CORY</name>
<organism evidence="1 2">
    <name type="scientific">Corynebacterium minutissimum</name>
    <dbReference type="NCBI Taxonomy" id="38301"/>
    <lineage>
        <taxon>Bacteria</taxon>
        <taxon>Bacillati</taxon>
        <taxon>Actinomycetota</taxon>
        <taxon>Actinomycetes</taxon>
        <taxon>Mycobacteriales</taxon>
        <taxon>Corynebacteriaceae</taxon>
        <taxon>Corynebacterium</taxon>
    </lineage>
</organism>
<dbReference type="EMBL" id="UFXP01000001">
    <property type="protein sequence ID" value="STC78853.1"/>
    <property type="molecule type" value="Genomic_DNA"/>
</dbReference>
<dbReference type="Proteomes" id="UP000254287">
    <property type="component" value="Unassembled WGS sequence"/>
</dbReference>
<dbReference type="AlphaFoldDB" id="A0A376D0H2"/>
<reference evidence="1 2" key="1">
    <citation type="submission" date="2018-06" db="EMBL/GenBank/DDBJ databases">
        <authorList>
            <consortium name="Pathogen Informatics"/>
            <person name="Doyle S."/>
        </authorList>
    </citation>
    <scope>NUCLEOTIDE SEQUENCE [LARGE SCALE GENOMIC DNA]</scope>
    <source>
        <strain evidence="1 2">NCTC10289</strain>
    </source>
</reference>
<protein>
    <submittedName>
        <fullName evidence="1">Uncharacterized protein</fullName>
    </submittedName>
</protein>
<sequence>MTRPDSPATNIRLAGVHFDRHEEAVTVHWLLGGLPHHRDVVFSLHTVNLELTIRFDNEHLESMDIASFGEDERDIRREVDYEYTYAPEALAVTIPSSHFDLQDQVFTLGLSVDGMSCGEWTGTVV</sequence>
<accession>A0A376D0H2</accession>
<evidence type="ECO:0000313" key="1">
    <source>
        <dbReference type="EMBL" id="STC78853.1"/>
    </source>
</evidence>
<gene>
    <name evidence="1" type="ORF">NCTC10289_01676</name>
</gene>
<proteinExistence type="predicted"/>
<dbReference type="RefSeq" id="WP_115022491.1">
    <property type="nucleotide sequence ID" value="NZ_CP069533.1"/>
</dbReference>
<evidence type="ECO:0000313" key="2">
    <source>
        <dbReference type="Proteomes" id="UP000254287"/>
    </source>
</evidence>